<dbReference type="GO" id="GO:0003677">
    <property type="term" value="F:DNA binding"/>
    <property type="evidence" value="ECO:0007669"/>
    <property type="project" value="InterPro"/>
</dbReference>
<organism evidence="1 2">
    <name type="scientific">Bacillus cereus</name>
    <dbReference type="NCBI Taxonomy" id="1396"/>
    <lineage>
        <taxon>Bacteria</taxon>
        <taxon>Bacillati</taxon>
        <taxon>Bacillota</taxon>
        <taxon>Bacilli</taxon>
        <taxon>Bacillales</taxon>
        <taxon>Bacillaceae</taxon>
        <taxon>Bacillus</taxon>
        <taxon>Bacillus cereus group</taxon>
    </lineage>
</organism>
<accession>A0A2A7FNF7</accession>
<dbReference type="InterPro" id="IPR018247">
    <property type="entry name" value="EF_Hand_1_Ca_BS"/>
</dbReference>
<dbReference type="Pfam" id="PF03457">
    <property type="entry name" value="HA"/>
    <property type="match status" value="3"/>
</dbReference>
<dbReference type="PROSITE" id="PS51192">
    <property type="entry name" value="HELICASE_ATP_BIND_1"/>
    <property type="match status" value="1"/>
</dbReference>
<dbReference type="Gene3D" id="6.10.140.530">
    <property type="match status" value="3"/>
</dbReference>
<dbReference type="InterPro" id="IPR027417">
    <property type="entry name" value="P-loop_NTPase"/>
</dbReference>
<dbReference type="InterPro" id="IPR005114">
    <property type="entry name" value="Helicase_assoc"/>
</dbReference>
<dbReference type="PROSITE" id="PS00018">
    <property type="entry name" value="EF_HAND_1"/>
    <property type="match status" value="1"/>
</dbReference>
<dbReference type="InterPro" id="IPR014001">
    <property type="entry name" value="Helicase_ATP-bd"/>
</dbReference>
<dbReference type="PANTHER" id="PTHR33418:SF1">
    <property type="entry name" value="HELICASE-ASSOCIATED DOMAIN-CONTAINING PROTEIN"/>
    <property type="match status" value="1"/>
</dbReference>
<evidence type="ECO:0000313" key="1">
    <source>
        <dbReference type="EMBL" id="PGO29179.1"/>
    </source>
</evidence>
<dbReference type="Pfam" id="PF04851">
    <property type="entry name" value="ResIII"/>
    <property type="match status" value="2"/>
</dbReference>
<dbReference type="GO" id="GO:0016787">
    <property type="term" value="F:hydrolase activity"/>
    <property type="evidence" value="ECO:0007669"/>
    <property type="project" value="InterPro"/>
</dbReference>
<dbReference type="SMART" id="SM00487">
    <property type="entry name" value="DEXDc"/>
    <property type="match status" value="1"/>
</dbReference>
<dbReference type="PROSITE" id="PS51194">
    <property type="entry name" value="HELICASE_CTER"/>
    <property type="match status" value="1"/>
</dbReference>
<protein>
    <submittedName>
        <fullName evidence="1">Uncharacterized protein</fullName>
    </submittedName>
</protein>
<gene>
    <name evidence="1" type="ORF">CN984_12090</name>
</gene>
<dbReference type="Pfam" id="PF00271">
    <property type="entry name" value="Helicase_C"/>
    <property type="match status" value="1"/>
</dbReference>
<evidence type="ECO:0000313" key="2">
    <source>
        <dbReference type="Proteomes" id="UP000223777"/>
    </source>
</evidence>
<reference evidence="1 2" key="1">
    <citation type="submission" date="2017-09" db="EMBL/GenBank/DDBJ databases">
        <title>Large-scale bioinformatics analysis of Bacillus genomes uncovers conserved roles of natural products in bacterial physiology.</title>
        <authorList>
            <consortium name="Agbiome Team Llc"/>
            <person name="Bleich R.M."/>
            <person name="Grubbs K.J."/>
            <person name="Santa Maria K.C."/>
            <person name="Allen S.E."/>
            <person name="Farag S."/>
            <person name="Shank E.A."/>
            <person name="Bowers A."/>
        </authorList>
    </citation>
    <scope>NUCLEOTIDE SEQUENCE [LARGE SCALE GENOMIC DNA]</scope>
    <source>
        <strain evidence="1 2">AFS050027</strain>
    </source>
</reference>
<dbReference type="RefSeq" id="WP_097883370.1">
    <property type="nucleotide sequence ID" value="NZ_NUIL01000015.1"/>
</dbReference>
<dbReference type="InterPro" id="IPR001650">
    <property type="entry name" value="Helicase_C-like"/>
</dbReference>
<comment type="caution">
    <text evidence="1">The sequence shown here is derived from an EMBL/GenBank/DDBJ whole genome shotgun (WGS) entry which is preliminary data.</text>
</comment>
<sequence>MSLKNIDLYPHNQETYTKIIDAWTETNKVAVVQATGTGKTYLILKCMSNFMFQTKVILAPSHYILNQLKSLSDGSEVNTIYMTYSKLSFMSHSEISELQASLIVLDEFHRCGADVWGRGVERLLEANPNAKMLGTSATPIRFLDNERDMSDELFDGKVVTNLNLADAVVQGILPMPKYISSLFSIEDEVNKLNMKIQSSRNSDSDKQQLFKDVEALKRKLNKSKGAEQILHKHIDRNVKKFIIFCKDIKHLVEMSKIVPKWFLNAGVNGVKVLKVYTEYLNSDKEFDYFRNSKDDDRVLLLFSVDMLNEGVHVEDVDGVILLRPTNSPNVYYQQIGRAIQAGSNKSPLIFDFVNNFENVGSKQFIMDLKEATEKAVRMKKAVVDVPQFLIIDEVQEVKEMFEAIENRIGTDWHFSYEKLKEYYEKYGHTRFGEDGYDSDLSIWASRQRTYYKKGMLGDDKVAKLDSLDFVWDALEDNWTEYYELLIEYKEAYGNFSASANKEFKGKNLGNWVNKQRFRHKKGKLSDDRVQKLDEIGFWSVKGYRHKWEDRYQELKEFYDINGNHSVNRREYGALYVWISRQRDAYKQGKLSDEEISKLKDIKFQFEK</sequence>
<dbReference type="Proteomes" id="UP000223777">
    <property type="component" value="Unassembled WGS sequence"/>
</dbReference>
<dbReference type="EMBL" id="NUIL01000015">
    <property type="protein sequence ID" value="PGO29179.1"/>
    <property type="molecule type" value="Genomic_DNA"/>
</dbReference>
<proteinExistence type="predicted"/>
<dbReference type="PANTHER" id="PTHR33418">
    <property type="entry name" value="HELICASE-ASSOCIATED"/>
    <property type="match status" value="1"/>
</dbReference>
<dbReference type="GO" id="GO:0005524">
    <property type="term" value="F:ATP binding"/>
    <property type="evidence" value="ECO:0007669"/>
    <property type="project" value="InterPro"/>
</dbReference>
<dbReference type="AlphaFoldDB" id="A0A2A7FNF7"/>
<dbReference type="InterPro" id="IPR006935">
    <property type="entry name" value="Helicase/UvrB_N"/>
</dbReference>
<dbReference type="SUPFAM" id="SSF52540">
    <property type="entry name" value="P-loop containing nucleoside triphosphate hydrolases"/>
    <property type="match status" value="1"/>
</dbReference>
<name>A0A2A7FNF7_BACCE</name>
<dbReference type="Gene3D" id="3.40.50.300">
    <property type="entry name" value="P-loop containing nucleotide triphosphate hydrolases"/>
    <property type="match status" value="2"/>
</dbReference>